<evidence type="ECO:0000313" key="3">
    <source>
        <dbReference type="Proteomes" id="UP000577956"/>
    </source>
</evidence>
<reference evidence="1 4" key="2">
    <citation type="submission" date="2021-01" db="EMBL/GenBank/DDBJ databases">
        <title>Whole genome shotgun sequence of Cellulomonas oligotrophica NBRC 109435.</title>
        <authorList>
            <person name="Komaki H."/>
            <person name="Tamura T."/>
        </authorList>
    </citation>
    <scope>NUCLEOTIDE SEQUENCE [LARGE SCALE GENOMIC DNA]</scope>
    <source>
        <strain evidence="1 4">NBRC 109435</strain>
    </source>
</reference>
<protein>
    <submittedName>
        <fullName evidence="2">Uncharacterized protein</fullName>
    </submittedName>
</protein>
<dbReference type="AlphaFoldDB" id="A0A7Y9FFE3"/>
<sequence length="114" mass="12370">MSAETVAAVGALVYANRELLPILDEHLVDYEGEVLPTILLDDIVRWLVAHRASHEDLCRSVFSWLETALRDGSEAVRGLITVSGVVMIPGPGQPGAEVRDLLGPGLRQVDPWST</sequence>
<evidence type="ECO:0000313" key="2">
    <source>
        <dbReference type="EMBL" id="NYD86143.1"/>
    </source>
</evidence>
<name>A0A7Y9FFE3_9CELL</name>
<evidence type="ECO:0000313" key="1">
    <source>
        <dbReference type="EMBL" id="GIG30849.1"/>
    </source>
</evidence>
<comment type="caution">
    <text evidence="2">The sequence shown here is derived from an EMBL/GenBank/DDBJ whole genome shotgun (WGS) entry which is preliminary data.</text>
</comment>
<evidence type="ECO:0000313" key="4">
    <source>
        <dbReference type="Proteomes" id="UP000618382"/>
    </source>
</evidence>
<dbReference type="EMBL" id="BONN01000001">
    <property type="protein sequence ID" value="GIG30849.1"/>
    <property type="molecule type" value="Genomic_DNA"/>
</dbReference>
<dbReference type="Proteomes" id="UP000577956">
    <property type="component" value="Unassembled WGS sequence"/>
</dbReference>
<reference evidence="2 3" key="1">
    <citation type="submission" date="2020-07" db="EMBL/GenBank/DDBJ databases">
        <title>Sequencing the genomes of 1000 actinobacteria strains.</title>
        <authorList>
            <person name="Klenk H.-P."/>
        </authorList>
    </citation>
    <scope>NUCLEOTIDE SEQUENCE [LARGE SCALE GENOMIC DNA]</scope>
    <source>
        <strain evidence="2 3">DSM 24482</strain>
    </source>
</reference>
<organism evidence="2 3">
    <name type="scientific">Cellulomonas oligotrophica</name>
    <dbReference type="NCBI Taxonomy" id="931536"/>
    <lineage>
        <taxon>Bacteria</taxon>
        <taxon>Bacillati</taxon>
        <taxon>Actinomycetota</taxon>
        <taxon>Actinomycetes</taxon>
        <taxon>Micrococcales</taxon>
        <taxon>Cellulomonadaceae</taxon>
        <taxon>Cellulomonas</taxon>
    </lineage>
</organism>
<dbReference type="Proteomes" id="UP000618382">
    <property type="component" value="Unassembled WGS sequence"/>
</dbReference>
<gene>
    <name evidence="2" type="ORF">BKA21_001692</name>
    <name evidence="1" type="ORF">Col01nite_00080</name>
</gene>
<dbReference type="RefSeq" id="WP_140457820.1">
    <property type="nucleotide sequence ID" value="NZ_BAABFI010000002.1"/>
</dbReference>
<accession>A0A7Y9FFE3</accession>
<dbReference type="EMBL" id="JACCBK010000001">
    <property type="protein sequence ID" value="NYD86143.1"/>
    <property type="molecule type" value="Genomic_DNA"/>
</dbReference>
<keyword evidence="4" id="KW-1185">Reference proteome</keyword>
<proteinExistence type="predicted"/>